<dbReference type="Proteomes" id="UP000305675">
    <property type="component" value="Unassembled WGS sequence"/>
</dbReference>
<gene>
    <name evidence="1" type="primary">yedF</name>
    <name evidence="1" type="ORF">FCL42_11160</name>
</gene>
<dbReference type="GO" id="GO:0016740">
    <property type="term" value="F:transferase activity"/>
    <property type="evidence" value="ECO:0007669"/>
    <property type="project" value="UniProtKB-KW"/>
</dbReference>
<dbReference type="InterPro" id="IPR027396">
    <property type="entry name" value="DsrEFH-like"/>
</dbReference>
<dbReference type="NCBIfam" id="TIGR03527">
    <property type="entry name" value="selenium_YedF"/>
    <property type="match status" value="1"/>
</dbReference>
<dbReference type="EMBL" id="SWCJ01000007">
    <property type="protein sequence ID" value="TKB54704.1"/>
    <property type="molecule type" value="Genomic_DNA"/>
</dbReference>
<dbReference type="OrthoDB" id="9801500at2"/>
<dbReference type="Pfam" id="PF02635">
    <property type="entry name" value="DsrE"/>
    <property type="match status" value="1"/>
</dbReference>
<accession>A0A4U1BMF7</accession>
<keyword evidence="2" id="KW-1185">Reference proteome</keyword>
<dbReference type="InterPro" id="IPR003787">
    <property type="entry name" value="Sulphur_relay_DsrE/F-like"/>
</dbReference>
<name>A0A4U1BMF7_9GAMM</name>
<reference evidence="1 2" key="1">
    <citation type="submission" date="2019-04" db="EMBL/GenBank/DDBJ databases">
        <authorList>
            <person name="Hwang J.C."/>
        </authorList>
    </citation>
    <scope>NUCLEOTIDE SEQUENCE [LARGE SCALE GENOMIC DNA]</scope>
    <source>
        <strain evidence="1 2">IMCC35002</strain>
    </source>
</reference>
<evidence type="ECO:0000313" key="2">
    <source>
        <dbReference type="Proteomes" id="UP000305675"/>
    </source>
</evidence>
<protein>
    <submittedName>
        <fullName evidence="1">Sulfurtransferase-like selenium metabolism protein YedF</fullName>
    </submittedName>
</protein>
<keyword evidence="1" id="KW-0808">Transferase</keyword>
<comment type="caution">
    <text evidence="1">The sequence shown here is derived from an EMBL/GenBank/DDBJ whole genome shotgun (WGS) entry which is preliminary data.</text>
</comment>
<organism evidence="1 2">
    <name type="scientific">Ferrimonas aestuarii</name>
    <dbReference type="NCBI Taxonomy" id="2569539"/>
    <lineage>
        <taxon>Bacteria</taxon>
        <taxon>Pseudomonadati</taxon>
        <taxon>Pseudomonadota</taxon>
        <taxon>Gammaproteobacteria</taxon>
        <taxon>Alteromonadales</taxon>
        <taxon>Ferrimonadaceae</taxon>
        <taxon>Ferrimonas</taxon>
    </lineage>
</organism>
<dbReference type="SUPFAM" id="SSF75169">
    <property type="entry name" value="DsrEFH-like"/>
    <property type="match status" value="1"/>
</dbReference>
<proteinExistence type="predicted"/>
<dbReference type="AlphaFoldDB" id="A0A4U1BMF7"/>
<sequence length="221" mass="23772">MKTKAAKPFSRRWTACPSPIPTCTQNNHVKESITMKSTVDLQGLTPELAQQALHQALNQAGVTTLEIQCSDEAVTQTILELLAKSEAECELLSAKESQVIIANLNHDGVMDSTSLVVGSDQMGQGDDVIGTKLMNAFFNVSGDYKQVPQSIFFLNTGVKLTVADSPALGGLQALQQKGCDLIVCGTCLDYFSLSEELAVGRVGTMHDLISIYHNQTKVIAL</sequence>
<evidence type="ECO:0000313" key="1">
    <source>
        <dbReference type="EMBL" id="TKB54704.1"/>
    </source>
</evidence>
<dbReference type="InterPro" id="IPR019870">
    <property type="entry name" value="Se_metab_YedF"/>
</dbReference>